<name>A0AAE1BR97_PETCI</name>
<organism evidence="2 3">
    <name type="scientific">Petrolisthes cinctipes</name>
    <name type="common">Flat porcelain crab</name>
    <dbReference type="NCBI Taxonomy" id="88211"/>
    <lineage>
        <taxon>Eukaryota</taxon>
        <taxon>Metazoa</taxon>
        <taxon>Ecdysozoa</taxon>
        <taxon>Arthropoda</taxon>
        <taxon>Crustacea</taxon>
        <taxon>Multicrustacea</taxon>
        <taxon>Malacostraca</taxon>
        <taxon>Eumalacostraca</taxon>
        <taxon>Eucarida</taxon>
        <taxon>Decapoda</taxon>
        <taxon>Pleocyemata</taxon>
        <taxon>Anomura</taxon>
        <taxon>Galatheoidea</taxon>
        <taxon>Porcellanidae</taxon>
        <taxon>Petrolisthes</taxon>
    </lineage>
</organism>
<feature type="compositionally biased region" description="Basic and acidic residues" evidence="1">
    <location>
        <begin position="227"/>
        <end position="239"/>
    </location>
</feature>
<dbReference type="Proteomes" id="UP001286313">
    <property type="component" value="Unassembled WGS sequence"/>
</dbReference>
<evidence type="ECO:0000256" key="1">
    <source>
        <dbReference type="SAM" id="MobiDB-lite"/>
    </source>
</evidence>
<protein>
    <submittedName>
        <fullName evidence="2">Uncharacterized protein</fullName>
    </submittedName>
</protein>
<feature type="region of interest" description="Disordered" evidence="1">
    <location>
        <begin position="1"/>
        <end position="28"/>
    </location>
</feature>
<feature type="region of interest" description="Disordered" evidence="1">
    <location>
        <begin position="217"/>
        <end position="255"/>
    </location>
</feature>
<evidence type="ECO:0000313" key="3">
    <source>
        <dbReference type="Proteomes" id="UP001286313"/>
    </source>
</evidence>
<comment type="caution">
    <text evidence="2">The sequence shown here is derived from an EMBL/GenBank/DDBJ whole genome shotgun (WGS) entry which is preliminary data.</text>
</comment>
<evidence type="ECO:0000313" key="2">
    <source>
        <dbReference type="EMBL" id="KAK3855428.1"/>
    </source>
</evidence>
<gene>
    <name evidence="2" type="ORF">Pcinc_038169</name>
</gene>
<feature type="compositionally biased region" description="Basic residues" evidence="1">
    <location>
        <begin position="1"/>
        <end position="12"/>
    </location>
</feature>
<feature type="region of interest" description="Disordered" evidence="1">
    <location>
        <begin position="133"/>
        <end position="158"/>
    </location>
</feature>
<dbReference type="EMBL" id="JAWQEG010006222">
    <property type="protein sequence ID" value="KAK3855428.1"/>
    <property type="molecule type" value="Genomic_DNA"/>
</dbReference>
<dbReference type="AlphaFoldDB" id="A0AAE1BR97"/>
<accession>A0AAE1BR97</accession>
<reference evidence="2" key="1">
    <citation type="submission" date="2023-10" db="EMBL/GenBank/DDBJ databases">
        <title>Genome assemblies of two species of porcelain crab, Petrolisthes cinctipes and Petrolisthes manimaculis (Anomura: Porcellanidae).</title>
        <authorList>
            <person name="Angst P."/>
        </authorList>
    </citation>
    <scope>NUCLEOTIDE SEQUENCE</scope>
    <source>
        <strain evidence="2">PB745_01</strain>
        <tissue evidence="2">Gill</tissue>
    </source>
</reference>
<keyword evidence="3" id="KW-1185">Reference proteome</keyword>
<proteinExistence type="predicted"/>
<sequence>MGIRGQKVRTGRGRNGERIGKGGQGVMWGAEGGDVVEGDVVEGDVVEGDVVEGDVVEGDVVEGDVVEGDVVEGDVVEGDVVEGDVVEGDVGEGDVVEGDVVEGDVGEGDVVEGDVVEGDVVEGDVGEGDVVEENRRRKPDPGKQTLENGPWKTNPGTQTLESRLQLHPIKTSSAAERDYIFCFIVSTLSRTLTCTRLVPTPAPFSLITSQLTPARQPASRSLFGYPDSKRIPAGKRDGNAPEIWQSECSSLREVP</sequence>